<gene>
    <name evidence="1" type="ORF">TR97877</name>
</gene>
<accession>A0A0V0J3H1</accession>
<organism evidence="1">
    <name type="scientific">Schistocephalus solidus</name>
    <name type="common">Tapeworm</name>
    <dbReference type="NCBI Taxonomy" id="70667"/>
    <lineage>
        <taxon>Eukaryota</taxon>
        <taxon>Metazoa</taxon>
        <taxon>Spiralia</taxon>
        <taxon>Lophotrochozoa</taxon>
        <taxon>Platyhelminthes</taxon>
        <taxon>Cestoda</taxon>
        <taxon>Eucestoda</taxon>
        <taxon>Diphyllobothriidea</taxon>
        <taxon>Diphyllobothriidae</taxon>
        <taxon>Schistocephalus</taxon>
    </lineage>
</organism>
<evidence type="ECO:0000313" key="1">
    <source>
        <dbReference type="EMBL" id="JAP60197.1"/>
    </source>
</evidence>
<name>A0A0V0J3H1_SCHSO</name>
<proteinExistence type="predicted"/>
<protein>
    <submittedName>
        <fullName evidence="1">Uncharacterized protein</fullName>
    </submittedName>
</protein>
<dbReference type="EMBL" id="GEEE01003028">
    <property type="protein sequence ID" value="JAP60197.1"/>
    <property type="molecule type" value="Transcribed_RNA"/>
</dbReference>
<sequence length="131" mass="14889">MCHLPFLVQTFLPPSVLWSTAITPVYTTRPPNWPPEASNLLRSRQLAVLDPAPDNPVRQLLAKYPGLTRPKFSISTPPHHVVHYIQTTGPPVFCRFSVWRLHDCLPPRPSTGIFSRFVKLKALAPRPSTWF</sequence>
<dbReference type="AlphaFoldDB" id="A0A0V0J3H1"/>
<reference evidence="1" key="1">
    <citation type="submission" date="2016-01" db="EMBL/GenBank/DDBJ databases">
        <title>Reference transcriptome for the parasite Schistocephalus solidus: insights into the molecular evolution of parasitism.</title>
        <authorList>
            <person name="Hebert F.O."/>
            <person name="Grambauer S."/>
            <person name="Barber I."/>
            <person name="Landry C.R."/>
            <person name="Aubin-Horth N."/>
        </authorList>
    </citation>
    <scope>NUCLEOTIDE SEQUENCE</scope>
</reference>